<feature type="compositionally biased region" description="Basic and acidic residues" evidence="1">
    <location>
        <begin position="112"/>
        <end position="126"/>
    </location>
</feature>
<name>A0ABM5J676_DRORH</name>
<evidence type="ECO:0000313" key="2">
    <source>
        <dbReference type="EnsemblMetazoa" id="XP_044314312.1"/>
    </source>
</evidence>
<feature type="compositionally biased region" description="Gly residues" evidence="1">
    <location>
        <begin position="127"/>
        <end position="136"/>
    </location>
</feature>
<dbReference type="GeneID" id="123037478"/>
<feature type="compositionally biased region" description="Basic and acidic residues" evidence="1">
    <location>
        <begin position="61"/>
        <end position="72"/>
    </location>
</feature>
<proteinExistence type="predicted"/>
<evidence type="ECO:0000313" key="3">
    <source>
        <dbReference type="Proteomes" id="UP001652680"/>
    </source>
</evidence>
<keyword evidence="3" id="KW-1185">Reference proteome</keyword>
<protein>
    <submittedName>
        <fullName evidence="2">Uncharacterized protein</fullName>
    </submittedName>
</protein>
<reference evidence="2" key="2">
    <citation type="submission" date="2025-05" db="UniProtKB">
        <authorList>
            <consortium name="EnsemblMetazoa"/>
        </authorList>
    </citation>
    <scope>IDENTIFICATION</scope>
</reference>
<reference evidence="3" key="1">
    <citation type="journal article" date="2021" name="Elife">
        <title>Highly contiguous assemblies of 101 drosophilid genomes.</title>
        <authorList>
            <person name="Kim B.Y."/>
            <person name="Wang J.R."/>
            <person name="Miller D.E."/>
            <person name="Barmina O."/>
            <person name="Delaney E."/>
            <person name="Thompson A."/>
            <person name="Comeault A.A."/>
            <person name="Peede D."/>
            <person name="D'Agostino E.R."/>
            <person name="Pelaez J."/>
            <person name="Aguilar J.M."/>
            <person name="Haji D."/>
            <person name="Matsunaga T."/>
            <person name="Armstrong E.E."/>
            <person name="Zych M."/>
            <person name="Ogawa Y."/>
            <person name="Stamenkovic-Radak M."/>
            <person name="Jelic M."/>
            <person name="Veselinovic M.S."/>
            <person name="Tanaskovic M."/>
            <person name="Eric P."/>
            <person name="Gao J.J."/>
            <person name="Katoh T.K."/>
            <person name="Toda M.J."/>
            <person name="Watabe H."/>
            <person name="Watada M."/>
            <person name="Davis J.S."/>
            <person name="Moyle L.C."/>
            <person name="Manoli G."/>
            <person name="Bertolini E."/>
            <person name="Kostal V."/>
            <person name="Hawley R.S."/>
            <person name="Takahashi A."/>
            <person name="Jones C.D."/>
            <person name="Price D.K."/>
            <person name="Whiteman N."/>
            <person name="Kopp A."/>
            <person name="Matute D.R."/>
            <person name="Petrov D.A."/>
        </authorList>
    </citation>
    <scope>NUCLEOTIDE SEQUENCE [LARGE SCALE GENOMIC DNA]</scope>
</reference>
<dbReference type="EnsemblMetazoa" id="XM_044458377.1">
    <property type="protein sequence ID" value="XP_044314312.1"/>
    <property type="gene ID" value="LOC123037478"/>
</dbReference>
<organism evidence="2 3">
    <name type="scientific">Drosophila rhopaloa</name>
    <name type="common">Fruit fly</name>
    <dbReference type="NCBI Taxonomy" id="1041015"/>
    <lineage>
        <taxon>Eukaryota</taxon>
        <taxon>Metazoa</taxon>
        <taxon>Ecdysozoa</taxon>
        <taxon>Arthropoda</taxon>
        <taxon>Hexapoda</taxon>
        <taxon>Insecta</taxon>
        <taxon>Pterygota</taxon>
        <taxon>Neoptera</taxon>
        <taxon>Endopterygota</taxon>
        <taxon>Diptera</taxon>
        <taxon>Brachycera</taxon>
        <taxon>Muscomorpha</taxon>
        <taxon>Ephydroidea</taxon>
        <taxon>Drosophilidae</taxon>
        <taxon>Drosophila</taxon>
        <taxon>Sophophora</taxon>
    </lineage>
</organism>
<evidence type="ECO:0000256" key="1">
    <source>
        <dbReference type="SAM" id="MobiDB-lite"/>
    </source>
</evidence>
<feature type="region of interest" description="Disordered" evidence="1">
    <location>
        <begin position="43"/>
        <end position="154"/>
    </location>
</feature>
<accession>A0ABM5J676</accession>
<sequence>MELAESESDEENRCELEVGAETLGNLRFEIVKAQEMLEKVNYHFDSVGGNRNNGGSGYENAMRRDNGGRGGEKAQGQNSAGRGDAIAMQRNNGGGDSGDRDGGGRNGSGRDGGGRESGGREGDGDRGSGSGRGVGSVGYDEIASENGGFSSPGFNMAKEMLMDKVDVRSWIAQ</sequence>
<dbReference type="RefSeq" id="XP_044314312.1">
    <property type="nucleotide sequence ID" value="XM_044458377.1"/>
</dbReference>
<dbReference type="Proteomes" id="UP001652680">
    <property type="component" value="Unassembled WGS sequence"/>
</dbReference>